<feature type="transmembrane region" description="Helical" evidence="1">
    <location>
        <begin position="663"/>
        <end position="684"/>
    </location>
</feature>
<feature type="transmembrane region" description="Helical" evidence="1">
    <location>
        <begin position="191"/>
        <end position="211"/>
    </location>
</feature>
<dbReference type="EMBL" id="SLZQ01000003">
    <property type="protein sequence ID" value="TCS37798.1"/>
    <property type="molecule type" value="Genomic_DNA"/>
</dbReference>
<organism evidence="3 4">
    <name type="scientific">Paucimonas lemoignei</name>
    <name type="common">Pseudomonas lemoignei</name>
    <dbReference type="NCBI Taxonomy" id="29443"/>
    <lineage>
        <taxon>Bacteria</taxon>
        <taxon>Pseudomonadati</taxon>
        <taxon>Pseudomonadota</taxon>
        <taxon>Betaproteobacteria</taxon>
        <taxon>Burkholderiales</taxon>
        <taxon>Burkholderiaceae</taxon>
        <taxon>Paucimonas</taxon>
    </lineage>
</organism>
<evidence type="ECO:0000259" key="2">
    <source>
        <dbReference type="Pfam" id="PF10131"/>
    </source>
</evidence>
<feature type="domain" description="Membrane protein 6-pyruvoyl-tetrahydropterin synthase-related" evidence="2">
    <location>
        <begin position="65"/>
        <end position="477"/>
    </location>
</feature>
<accession>A0A4R3HXB3</accession>
<reference evidence="3 4" key="1">
    <citation type="submission" date="2019-03" db="EMBL/GenBank/DDBJ databases">
        <title>Genomic Encyclopedia of Type Strains, Phase IV (KMG-IV): sequencing the most valuable type-strain genomes for metagenomic binning, comparative biology and taxonomic classification.</title>
        <authorList>
            <person name="Goeker M."/>
        </authorList>
    </citation>
    <scope>NUCLEOTIDE SEQUENCE [LARGE SCALE GENOMIC DNA]</scope>
    <source>
        <strain evidence="3 4">DSM 7445</strain>
    </source>
</reference>
<gene>
    <name evidence="3" type="ORF">EDC30_10390</name>
</gene>
<feature type="transmembrane region" description="Helical" evidence="1">
    <location>
        <begin position="269"/>
        <end position="290"/>
    </location>
</feature>
<sequence length="846" mass="93380">MLFTLVCAGLIASVLGVAFLNSGNWPTGGDAASHLLYAKLYADDLLFSGQILPWMPEVFGGMPFLSYYFPLPFIVMACLSKFTGLAVAFKWGSFLAAMVMPGAVFAASRRWLGFSWLASMFGALGALAFLVHEQNSIWGGNLLSTLAGEFAYSYGMLFALLSMMAWARAVTLQRGWLLAALLEAASGFSHGFPLLILGFSSFLLLLDCGAAGPERAARLKRTFFMLMAGHALAFALLGGWLWPMMEMHSLTIPNDASFPLGGWQDLLPVTLWPVLGGGALGLALVVLPWVRRGWESGQRRALCYFIGAAGLAAVAFIAGDRLGVADIRFFPLVWLFGAVACGWLLGQSLYALSGTGNADVTLVSARVLLATAAALGMLGWLGPNIQKAPDWGLWNHSGLDAKPQWHNLTRLFPAMSGNLWSPRLAFEHDPDNNDLGSTRSLEALPMFLNHRPVLEGLYMESAVLGPAIYQVQSEISTRPSSPLVRFPSGSLDPEFAARHLNFLHADTILLRSDGAKTAIENSGHFTKTAEAPPFALYRVKNFDSRMAQVVTQPLQLRPQKEWMQDAFAWFRTRSRFDNYLPVYGKDLAIKPHQGAAPAVREISLTRNELVFETDAVGSPHLIKMAYHPRWHLTTKGSMHIAGPGFMLVVPQEKQIRLEYGHTLVGKLGMVATTIGFLMTAFLLWRARRTVAAGSPAAPVSAPIGLRGWIPLVACWLLLLVAGIYLGLNSPERVYMAGWEAMNANRYAEASEKFQRAFVLRKPPAKKEEALFWHAKSNELAGKRTQAKAGYRELIDTYHGFWVPEAMYTYILLEWEDGNREAIKPYAQRLREEYPNNKWTQKLDELK</sequence>
<dbReference type="RefSeq" id="WP_165973741.1">
    <property type="nucleotide sequence ID" value="NZ_SLZQ01000003.1"/>
</dbReference>
<evidence type="ECO:0000256" key="1">
    <source>
        <dbReference type="SAM" id="Phobius"/>
    </source>
</evidence>
<dbReference type="InterPro" id="IPR011990">
    <property type="entry name" value="TPR-like_helical_dom_sf"/>
</dbReference>
<evidence type="ECO:0000313" key="3">
    <source>
        <dbReference type="EMBL" id="TCS37798.1"/>
    </source>
</evidence>
<dbReference type="InterPro" id="IPR018776">
    <property type="entry name" value="Membrane_prot_PTPS-rel_domain"/>
</dbReference>
<feature type="transmembrane region" description="Helical" evidence="1">
    <location>
        <begin position="151"/>
        <end position="171"/>
    </location>
</feature>
<feature type="transmembrane region" description="Helical" evidence="1">
    <location>
        <begin position="705"/>
        <end position="727"/>
    </location>
</feature>
<feature type="transmembrane region" description="Helical" evidence="1">
    <location>
        <begin position="113"/>
        <end position="131"/>
    </location>
</feature>
<proteinExistence type="predicted"/>
<comment type="caution">
    <text evidence="3">The sequence shown here is derived from an EMBL/GenBank/DDBJ whole genome shotgun (WGS) entry which is preliminary data.</text>
</comment>
<feature type="transmembrane region" description="Helical" evidence="1">
    <location>
        <begin position="87"/>
        <end position="107"/>
    </location>
</feature>
<keyword evidence="4" id="KW-1185">Reference proteome</keyword>
<feature type="transmembrane region" description="Helical" evidence="1">
    <location>
        <begin position="302"/>
        <end position="319"/>
    </location>
</feature>
<feature type="transmembrane region" description="Helical" evidence="1">
    <location>
        <begin position="223"/>
        <end position="242"/>
    </location>
</feature>
<dbReference type="Gene3D" id="1.25.40.10">
    <property type="entry name" value="Tetratricopeptide repeat domain"/>
    <property type="match status" value="1"/>
</dbReference>
<feature type="transmembrane region" description="Helical" evidence="1">
    <location>
        <begin position="62"/>
        <end position="80"/>
    </location>
</feature>
<keyword evidence="1" id="KW-0812">Transmembrane</keyword>
<protein>
    <submittedName>
        <fullName evidence="3">6-pyruvoyl-tetrahydropterin synthase-like protein</fullName>
    </submittedName>
</protein>
<evidence type="ECO:0000313" key="4">
    <source>
        <dbReference type="Proteomes" id="UP000295382"/>
    </source>
</evidence>
<keyword evidence="1" id="KW-1133">Transmembrane helix</keyword>
<dbReference type="Pfam" id="PF10131">
    <property type="entry name" value="PTPS_related"/>
    <property type="match status" value="1"/>
</dbReference>
<name>A0A4R3HXB3_PAULE</name>
<feature type="transmembrane region" description="Helical" evidence="1">
    <location>
        <begin position="331"/>
        <end position="351"/>
    </location>
</feature>
<dbReference type="Proteomes" id="UP000295382">
    <property type="component" value="Unassembled WGS sequence"/>
</dbReference>
<keyword evidence="1" id="KW-0472">Membrane</keyword>
<dbReference type="AlphaFoldDB" id="A0A4R3HXB3"/>